<evidence type="ECO:0000256" key="2">
    <source>
        <dbReference type="PIRSR" id="PIRSR002825-1"/>
    </source>
</evidence>
<dbReference type="GO" id="GO:0046872">
    <property type="term" value="F:metal ion binding"/>
    <property type="evidence" value="ECO:0007669"/>
    <property type="project" value="UniProtKB-KW"/>
</dbReference>
<dbReference type="PANTHER" id="PTHR30006">
    <property type="entry name" value="THIAMINE-BINDING PERIPLASMIC PROTEIN-RELATED"/>
    <property type="match status" value="1"/>
</dbReference>
<dbReference type="Pfam" id="PF13343">
    <property type="entry name" value="SBP_bac_6"/>
    <property type="match status" value="1"/>
</dbReference>
<dbReference type="GO" id="GO:0030288">
    <property type="term" value="C:outer membrane-bounded periplasmic space"/>
    <property type="evidence" value="ECO:0007669"/>
    <property type="project" value="TreeGrafter"/>
</dbReference>
<dbReference type="PIRSF" id="PIRSF002825">
    <property type="entry name" value="CfbpA"/>
    <property type="match status" value="1"/>
</dbReference>
<dbReference type="InterPro" id="IPR026045">
    <property type="entry name" value="Ferric-bd"/>
</dbReference>
<dbReference type="GO" id="GO:0030975">
    <property type="term" value="F:thiamine binding"/>
    <property type="evidence" value="ECO:0007669"/>
    <property type="project" value="TreeGrafter"/>
</dbReference>
<evidence type="ECO:0000256" key="1">
    <source>
        <dbReference type="ARBA" id="ARBA00022729"/>
    </source>
</evidence>
<dbReference type="NCBIfam" id="TIGR03261">
    <property type="entry name" value="phnS2"/>
    <property type="match status" value="1"/>
</dbReference>
<sequence length="352" mass="37925">MAAFGLVIVVAACTSGPVTTNPGTGTATGSATATGGSETITVYTALEDDQLAEYIPMFEKSHPNIKVNKVRDSTGIITAKLLAEKDNPQADVVWGTAVSSLLVADQQGMLEPYAPAGLEAVQPQFRDDRNPPTWVGIDAWMSAFCANTVELEQKGVPVPTSWADLTKPEYKGMIVMSNPASSGTGFLSISAILQMMGEEQGWKYLDALHQNVVQYVHSGSKPCKMAGAGEYPIGISFDYRAVKQKNDGELIAAVFPTEGSGWDIEANALVKKANIKPGAKTFLDWAISPEIMGEYAKNFPVTAVKTDVPIPEGYPADPTKQLIKNDFNWAAKNRDAILAEWTKRYDSKSEPK</sequence>
<organism evidence="3 4">
    <name type="scientific">Thermoleptolyngbya sichuanensis A183</name>
    <dbReference type="NCBI Taxonomy" id="2737172"/>
    <lineage>
        <taxon>Bacteria</taxon>
        <taxon>Bacillati</taxon>
        <taxon>Cyanobacteriota</taxon>
        <taxon>Cyanophyceae</taxon>
        <taxon>Oculatellales</taxon>
        <taxon>Oculatellaceae</taxon>
        <taxon>Thermoleptolyngbya</taxon>
        <taxon>Thermoleptolyngbya sichuanensis</taxon>
    </lineage>
</organism>
<keyword evidence="4" id="KW-1185">Reference proteome</keyword>
<dbReference type="InterPro" id="IPR017663">
    <property type="entry name" value="ABC_2-AEP-bd"/>
</dbReference>
<dbReference type="RefSeq" id="WP_172354033.1">
    <property type="nucleotide sequence ID" value="NZ_CP053661.1"/>
</dbReference>
<dbReference type="Proteomes" id="UP000505210">
    <property type="component" value="Chromosome"/>
</dbReference>
<evidence type="ECO:0000313" key="3">
    <source>
        <dbReference type="EMBL" id="QKD81636.1"/>
    </source>
</evidence>
<dbReference type="EMBL" id="CP053661">
    <property type="protein sequence ID" value="QKD81636.1"/>
    <property type="molecule type" value="Genomic_DNA"/>
</dbReference>
<dbReference type="KEGG" id="theu:HPC62_05030"/>
<name>A0A6M8BC49_9CYAN</name>
<dbReference type="Gene3D" id="3.40.190.10">
    <property type="entry name" value="Periplasmic binding protein-like II"/>
    <property type="match status" value="2"/>
</dbReference>
<feature type="binding site" evidence="2">
    <location>
        <position position="239"/>
    </location>
    <ligand>
        <name>Fe cation</name>
        <dbReference type="ChEBI" id="CHEBI:24875"/>
    </ligand>
</feature>
<accession>A0A6M8BC49</accession>
<keyword evidence="1" id="KW-0732">Signal</keyword>
<dbReference type="GO" id="GO:0015888">
    <property type="term" value="P:thiamine transport"/>
    <property type="evidence" value="ECO:0007669"/>
    <property type="project" value="TreeGrafter"/>
</dbReference>
<proteinExistence type="predicted"/>
<dbReference type="CDD" id="cd13544">
    <property type="entry name" value="PBP2_Fbp_like_1"/>
    <property type="match status" value="1"/>
</dbReference>
<dbReference type="GO" id="GO:0030976">
    <property type="term" value="F:thiamine pyrophosphate binding"/>
    <property type="evidence" value="ECO:0007669"/>
    <property type="project" value="TreeGrafter"/>
</dbReference>
<protein>
    <submittedName>
        <fullName evidence="3">Putative 2-aminoethylphosphonate ABC transporter substrate-binding protein</fullName>
    </submittedName>
</protein>
<keyword evidence="2" id="KW-0408">Iron</keyword>
<evidence type="ECO:0000313" key="4">
    <source>
        <dbReference type="Proteomes" id="UP000505210"/>
    </source>
</evidence>
<dbReference type="SUPFAM" id="SSF53850">
    <property type="entry name" value="Periplasmic binding protein-like II"/>
    <property type="match status" value="1"/>
</dbReference>
<gene>
    <name evidence="3" type="ORF">HPC62_05030</name>
</gene>
<reference evidence="3 4" key="1">
    <citation type="submission" date="2020-05" db="EMBL/GenBank/DDBJ databases">
        <title>Complete genome sequence of of a novel Thermoleptolyngbya strain isolated from hot springs of Ganzi, Sichuan China.</title>
        <authorList>
            <person name="Tang J."/>
            <person name="Daroch M."/>
            <person name="Li L."/>
            <person name="Waleron K."/>
            <person name="Waleron M."/>
            <person name="Waleron M."/>
        </authorList>
    </citation>
    <scope>NUCLEOTIDE SEQUENCE [LARGE SCALE GENOMIC DNA]</scope>
    <source>
        <strain evidence="3 4">PKUAC-SCTA183</strain>
    </source>
</reference>
<dbReference type="PANTHER" id="PTHR30006:SF2">
    <property type="entry name" value="ABC TRANSPORTER SUBSTRATE-BINDING PROTEIN"/>
    <property type="match status" value="1"/>
</dbReference>
<dbReference type="AlphaFoldDB" id="A0A6M8BC49"/>
<keyword evidence="2" id="KW-0479">Metal-binding</keyword>